<dbReference type="PANTHER" id="PTHR23157:SF25">
    <property type="entry name" value="GRIP AND COILED-COIL DOMAIN-CONTAINING PROTEIN 1"/>
    <property type="match status" value="1"/>
</dbReference>
<name>A0A0B7B1U7_9EUPU</name>
<accession>A0A0B7B1U7</accession>
<sequence length="467" mass="53904">MPRCLSPTESNNMDKASRTQLLDTITNQKEQLLQYKAKLRDVVAAYKSVVKEKEAVEASFTALSVSTDINTTDETDDGKLETSLAEDGARRDEADPLGINKQEVKDDTKALMEKIKTLSLSLTTLSQEKNKIEANFIAERKHLRHEHEMLVSQLADEKNRTHQQAETLELHISDLKSRIRSLQLEREREQADHAVMLRELQSLLAKERSSKDAIESQLEEVQHALRESQHKTQQELPVVSEVYEQQIQQLQRELVTVRDRLKSAENKANQPSPFIIELQKEMGSMKADYQTQVEKEQKKATEAESRLRLQSKQNEERVSSLEAKLSELSQVVGNYERLRFQDQHAINKLRERVTQLDMENTALSRAANLTPEKADDEDNLETEQLLSKIMHFRSLLKAAAEKSEKPINLSSIFVEDMNKADEESPLCRQYKEELEHVRKSLRGTSYELSQFSRIRTRILERPRKVNF</sequence>
<dbReference type="AlphaFoldDB" id="A0A0B7B1U7"/>
<evidence type="ECO:0000256" key="2">
    <source>
        <dbReference type="SAM" id="Coils"/>
    </source>
</evidence>
<keyword evidence="2" id="KW-0175">Coiled coil</keyword>
<comment type="subcellular location">
    <subcellularLocation>
        <location evidence="1">Endomembrane system</location>
        <topology evidence="1">Peripheral membrane protein</topology>
    </subcellularLocation>
</comment>
<dbReference type="PANTHER" id="PTHR23157">
    <property type="entry name" value="GRIP AND COILED-COIL DOMAIN-CONTAINING PROTEIN 1"/>
    <property type="match status" value="1"/>
</dbReference>
<dbReference type="InterPro" id="IPR051952">
    <property type="entry name" value="Golgi-autophagy_related"/>
</dbReference>
<proteinExistence type="predicted"/>
<gene>
    <name evidence="3" type="primary">ORF158570</name>
</gene>
<evidence type="ECO:0000256" key="1">
    <source>
        <dbReference type="ARBA" id="ARBA00004184"/>
    </source>
</evidence>
<reference evidence="3" key="1">
    <citation type="submission" date="2014-12" db="EMBL/GenBank/DDBJ databases">
        <title>Insight into the proteome of Arion vulgaris.</title>
        <authorList>
            <person name="Aradska J."/>
            <person name="Bulat T."/>
            <person name="Smidak R."/>
            <person name="Sarate P."/>
            <person name="Gangsoo J."/>
            <person name="Sialana F."/>
            <person name="Bilban M."/>
            <person name="Lubec G."/>
        </authorList>
    </citation>
    <scope>NUCLEOTIDE SEQUENCE</scope>
    <source>
        <tissue evidence="3">Skin</tissue>
    </source>
</reference>
<protein>
    <recommendedName>
        <fullName evidence="4">GRIP domain-containing protein</fullName>
    </recommendedName>
</protein>
<organism evidence="3">
    <name type="scientific">Arion vulgaris</name>
    <dbReference type="NCBI Taxonomy" id="1028688"/>
    <lineage>
        <taxon>Eukaryota</taxon>
        <taxon>Metazoa</taxon>
        <taxon>Spiralia</taxon>
        <taxon>Lophotrochozoa</taxon>
        <taxon>Mollusca</taxon>
        <taxon>Gastropoda</taxon>
        <taxon>Heterobranchia</taxon>
        <taxon>Euthyneura</taxon>
        <taxon>Panpulmonata</taxon>
        <taxon>Eupulmonata</taxon>
        <taxon>Stylommatophora</taxon>
        <taxon>Helicina</taxon>
        <taxon>Arionoidea</taxon>
        <taxon>Arionidae</taxon>
        <taxon>Arion</taxon>
    </lineage>
</organism>
<evidence type="ECO:0000313" key="3">
    <source>
        <dbReference type="EMBL" id="CEK87319.1"/>
    </source>
</evidence>
<evidence type="ECO:0008006" key="4">
    <source>
        <dbReference type="Google" id="ProtNLM"/>
    </source>
</evidence>
<dbReference type="EMBL" id="HACG01040454">
    <property type="protein sequence ID" value="CEK87319.1"/>
    <property type="molecule type" value="Transcribed_RNA"/>
</dbReference>
<dbReference type="GO" id="GO:0005794">
    <property type="term" value="C:Golgi apparatus"/>
    <property type="evidence" value="ECO:0007669"/>
    <property type="project" value="TreeGrafter"/>
</dbReference>
<feature type="coiled-coil region" evidence="2">
    <location>
        <begin position="165"/>
        <end position="366"/>
    </location>
</feature>